<protein>
    <recommendedName>
        <fullName evidence="6">Tyrosine specific protein phosphatases domain-containing protein</fullName>
    </recommendedName>
</protein>
<dbReference type="STRING" id="1156394.T0S0V0"/>
<proteinExistence type="predicted"/>
<keyword evidence="2" id="KW-0963">Cytoplasm</keyword>
<dbReference type="PANTHER" id="PTHR31126:SF18">
    <property type="entry name" value="PROTEIN-TYROSINE-PHOSPHATASE"/>
    <property type="match status" value="1"/>
</dbReference>
<dbReference type="Pfam" id="PF03162">
    <property type="entry name" value="Y_phosphatase2"/>
    <property type="match status" value="1"/>
</dbReference>
<dbReference type="Proteomes" id="UP000030762">
    <property type="component" value="Unassembled WGS sequence"/>
</dbReference>
<dbReference type="VEuPathDB" id="FungiDB:SDRG_06472"/>
<dbReference type="EMBL" id="JH767148">
    <property type="protein sequence ID" value="EQC36367.1"/>
    <property type="molecule type" value="Genomic_DNA"/>
</dbReference>
<keyword evidence="5" id="KW-1185">Reference proteome</keyword>
<organism evidence="4 5">
    <name type="scientific">Saprolegnia diclina (strain VS20)</name>
    <dbReference type="NCBI Taxonomy" id="1156394"/>
    <lineage>
        <taxon>Eukaryota</taxon>
        <taxon>Sar</taxon>
        <taxon>Stramenopiles</taxon>
        <taxon>Oomycota</taxon>
        <taxon>Saprolegniomycetes</taxon>
        <taxon>Saprolegniales</taxon>
        <taxon>Saprolegniaceae</taxon>
        <taxon>Saprolegnia</taxon>
    </lineage>
</organism>
<dbReference type="OMA" id="PAYQKYY"/>
<dbReference type="AlphaFoldDB" id="T0S0V0"/>
<dbReference type="SUPFAM" id="SSF52799">
    <property type="entry name" value="(Phosphotyrosine protein) phosphatases II"/>
    <property type="match status" value="1"/>
</dbReference>
<dbReference type="GeneID" id="19947199"/>
<dbReference type="RefSeq" id="XP_008610473.1">
    <property type="nucleotide sequence ID" value="XM_008612251.1"/>
</dbReference>
<sequence length="275" mass="30107">MMASGKDVDADGPLVPSSSAAAGLSITIPSSSSGPPPTPMPLASLPSVNPPLYFGVVESAVFRSNKFDATSFSFISSLGLNTVVYLSSDDLGRELSDFFKDKDITVCHLGAKYRNVRTLSEGMAKEAIEIILDQRKYPVLIMCKTGIHISGSIVGCLRRLQNWSLTSTIDKYRNLAGTTKTKFENEQFIEFFDVDLVTLPPHLPEWFVLNQKLMEEERAALVRKECFPGVLLTGTDADKAIPAYQRYYFSTQGPLTSPSVTFSEKLSLIGDDDGD</sequence>
<comment type="subcellular location">
    <subcellularLocation>
        <location evidence="1">Cytoplasm</location>
    </subcellularLocation>
</comment>
<dbReference type="PANTHER" id="PTHR31126">
    <property type="entry name" value="TYROSINE-PROTEIN PHOSPHATASE"/>
    <property type="match status" value="1"/>
</dbReference>
<evidence type="ECO:0000313" key="4">
    <source>
        <dbReference type="EMBL" id="EQC36367.1"/>
    </source>
</evidence>
<evidence type="ECO:0000313" key="5">
    <source>
        <dbReference type="Proteomes" id="UP000030762"/>
    </source>
</evidence>
<accession>T0S0V0</accession>
<evidence type="ECO:0000256" key="1">
    <source>
        <dbReference type="ARBA" id="ARBA00004496"/>
    </source>
</evidence>
<evidence type="ECO:0000256" key="2">
    <source>
        <dbReference type="ARBA" id="ARBA00022490"/>
    </source>
</evidence>
<dbReference type="InterPro" id="IPR004861">
    <property type="entry name" value="Siw14-like"/>
</dbReference>
<name>T0S0V0_SAPDV</name>
<dbReference type="InterPro" id="IPR029021">
    <property type="entry name" value="Prot-tyrosine_phosphatase-like"/>
</dbReference>
<reference evidence="4 5" key="1">
    <citation type="submission" date="2012-04" db="EMBL/GenBank/DDBJ databases">
        <title>The Genome Sequence of Saprolegnia declina VS20.</title>
        <authorList>
            <consortium name="The Broad Institute Genome Sequencing Platform"/>
            <person name="Russ C."/>
            <person name="Nusbaum C."/>
            <person name="Tyler B."/>
            <person name="van West P."/>
            <person name="Dieguez-Uribeondo J."/>
            <person name="de Bruijn I."/>
            <person name="Tripathy S."/>
            <person name="Jiang R."/>
            <person name="Young S.K."/>
            <person name="Zeng Q."/>
            <person name="Gargeya S."/>
            <person name="Fitzgerald M."/>
            <person name="Haas B."/>
            <person name="Abouelleil A."/>
            <person name="Alvarado L."/>
            <person name="Arachchi H.M."/>
            <person name="Berlin A."/>
            <person name="Chapman S.B."/>
            <person name="Goldberg J."/>
            <person name="Griggs A."/>
            <person name="Gujja S."/>
            <person name="Hansen M."/>
            <person name="Howarth C."/>
            <person name="Imamovic A."/>
            <person name="Larimer J."/>
            <person name="McCowen C."/>
            <person name="Montmayeur A."/>
            <person name="Murphy C."/>
            <person name="Neiman D."/>
            <person name="Pearson M."/>
            <person name="Priest M."/>
            <person name="Roberts A."/>
            <person name="Saif S."/>
            <person name="Shea T."/>
            <person name="Sisk P."/>
            <person name="Sykes S."/>
            <person name="Wortman J."/>
            <person name="Nusbaum C."/>
            <person name="Birren B."/>
        </authorList>
    </citation>
    <scope>NUCLEOTIDE SEQUENCE [LARGE SCALE GENOMIC DNA]</scope>
    <source>
        <strain evidence="4 5">VS20</strain>
    </source>
</reference>
<dbReference type="OrthoDB" id="6375174at2759"/>
<dbReference type="FunFam" id="3.90.190.10:FF:000035">
    <property type="entry name" value="Tyrosine phosphatase, putative"/>
    <property type="match status" value="1"/>
</dbReference>
<evidence type="ECO:0000256" key="3">
    <source>
        <dbReference type="ARBA" id="ARBA00022801"/>
    </source>
</evidence>
<dbReference type="GO" id="GO:0016791">
    <property type="term" value="F:phosphatase activity"/>
    <property type="evidence" value="ECO:0007669"/>
    <property type="project" value="TreeGrafter"/>
</dbReference>
<keyword evidence="3" id="KW-0378">Hydrolase</keyword>
<dbReference type="eggNOG" id="KOG1572">
    <property type="taxonomic scope" value="Eukaryota"/>
</dbReference>
<dbReference type="InParanoid" id="T0S0V0"/>
<dbReference type="GO" id="GO:0005737">
    <property type="term" value="C:cytoplasm"/>
    <property type="evidence" value="ECO:0007669"/>
    <property type="project" value="UniProtKB-SubCell"/>
</dbReference>
<dbReference type="Gene3D" id="3.90.190.10">
    <property type="entry name" value="Protein tyrosine phosphatase superfamily"/>
    <property type="match status" value="1"/>
</dbReference>
<evidence type="ECO:0008006" key="6">
    <source>
        <dbReference type="Google" id="ProtNLM"/>
    </source>
</evidence>
<gene>
    <name evidence="4" type="ORF">SDRG_06472</name>
</gene>